<dbReference type="InterPro" id="IPR037523">
    <property type="entry name" value="VOC_core"/>
</dbReference>
<proteinExistence type="predicted"/>
<dbReference type="AlphaFoldDB" id="A0A9E7U6B6"/>
<keyword evidence="3" id="KW-1185">Reference proteome</keyword>
<dbReference type="Gene3D" id="3.10.180.10">
    <property type="entry name" value="2,3-Dihydroxybiphenyl 1,2-Dioxygenase, domain 1"/>
    <property type="match status" value="2"/>
</dbReference>
<dbReference type="PANTHER" id="PTHR21366">
    <property type="entry name" value="GLYOXALASE FAMILY PROTEIN"/>
    <property type="match status" value="1"/>
</dbReference>
<feature type="domain" description="VOC" evidence="1">
    <location>
        <begin position="121"/>
        <end position="227"/>
    </location>
</feature>
<dbReference type="EMBL" id="CP104003">
    <property type="protein sequence ID" value="UWM56310.1"/>
    <property type="molecule type" value="Genomic_DNA"/>
</dbReference>
<dbReference type="Proteomes" id="UP001057580">
    <property type="component" value="Chromosome"/>
</dbReference>
<dbReference type="InterPro" id="IPR050383">
    <property type="entry name" value="GlyoxalaseI/FosfomycinResist"/>
</dbReference>
<dbReference type="CDD" id="cd06587">
    <property type="entry name" value="VOC"/>
    <property type="match status" value="1"/>
</dbReference>
<dbReference type="GeneID" id="74942443"/>
<dbReference type="RefSeq" id="WP_260643424.1">
    <property type="nucleotide sequence ID" value="NZ_CP104003.1"/>
</dbReference>
<evidence type="ECO:0000259" key="1">
    <source>
        <dbReference type="PROSITE" id="PS51819"/>
    </source>
</evidence>
<reference evidence="2" key="1">
    <citation type="submission" date="2022-09" db="EMBL/GenBank/DDBJ databases">
        <title>Diverse halophilic archaea isolated from saline environments.</title>
        <authorList>
            <person name="Cui H.-L."/>
        </authorList>
    </citation>
    <scope>NUCLEOTIDE SEQUENCE</scope>
    <source>
        <strain evidence="2">ZS-35-S2</strain>
    </source>
</reference>
<evidence type="ECO:0000313" key="3">
    <source>
        <dbReference type="Proteomes" id="UP001057580"/>
    </source>
</evidence>
<gene>
    <name evidence="2" type="ORF">N0B31_08435</name>
</gene>
<dbReference type="InterPro" id="IPR004360">
    <property type="entry name" value="Glyas_Fos-R_dOase_dom"/>
</dbReference>
<organism evidence="2 3">
    <name type="scientific">Salinirubellus salinus</name>
    <dbReference type="NCBI Taxonomy" id="1364945"/>
    <lineage>
        <taxon>Archaea</taxon>
        <taxon>Methanobacteriati</taxon>
        <taxon>Methanobacteriota</taxon>
        <taxon>Stenosarchaea group</taxon>
        <taxon>Halobacteria</taxon>
        <taxon>Halobacteriales</taxon>
        <taxon>Natronomonadaceae</taxon>
        <taxon>Salinirubellus</taxon>
    </lineage>
</organism>
<sequence>MLSSLSWLALEVKYLDPAVEFYTTQLDLPVRERTETEARLGAGDTDLVLRTPSGVPRGGLHTHYAFSIPGAGYDDWFERLAADFDLHEERFGPVRSLYFYDTEGNCVELMGSDDAGEGVTGLVEVVLEVEDLDRAVSFYGSLGMETVDVGENRTRVRLTAGPFDFELWEPHLGLADARGGVHVDLGFGVESVEDCVAAVADEGLSVERRDGWARVRDPDGHYLTFRE</sequence>
<name>A0A9E7U6B6_9EURY</name>
<protein>
    <submittedName>
        <fullName evidence="2">VOC family protein</fullName>
    </submittedName>
</protein>
<accession>A0A9E7U6B6</accession>
<dbReference type="PANTHER" id="PTHR21366:SF22">
    <property type="entry name" value="VOC DOMAIN-CONTAINING PROTEIN"/>
    <property type="match status" value="1"/>
</dbReference>
<dbReference type="KEGG" id="ssai:N0B31_08435"/>
<dbReference type="Pfam" id="PF00903">
    <property type="entry name" value="Glyoxalase"/>
    <property type="match status" value="2"/>
</dbReference>
<dbReference type="SUPFAM" id="SSF54593">
    <property type="entry name" value="Glyoxalase/Bleomycin resistance protein/Dihydroxybiphenyl dioxygenase"/>
    <property type="match status" value="2"/>
</dbReference>
<dbReference type="PROSITE" id="PS51819">
    <property type="entry name" value="VOC"/>
    <property type="match status" value="1"/>
</dbReference>
<dbReference type="InterPro" id="IPR029068">
    <property type="entry name" value="Glyas_Bleomycin-R_OHBP_Dase"/>
</dbReference>
<evidence type="ECO:0000313" key="2">
    <source>
        <dbReference type="EMBL" id="UWM56310.1"/>
    </source>
</evidence>